<feature type="transmembrane region" description="Helical" evidence="10">
    <location>
        <begin position="70"/>
        <end position="90"/>
    </location>
</feature>
<dbReference type="InterPro" id="IPR002550">
    <property type="entry name" value="CNNM"/>
</dbReference>
<dbReference type="SUPFAM" id="SSF54631">
    <property type="entry name" value="CBS-domain pair"/>
    <property type="match status" value="1"/>
</dbReference>
<reference evidence="13 14" key="1">
    <citation type="submission" date="2018-08" db="EMBL/GenBank/DDBJ databases">
        <title>Genomic Encyclopedia of Type Strains, Phase IV (KMG-IV): sequencing the most valuable type-strain genomes for metagenomic binning, comparative biology and taxonomic classification.</title>
        <authorList>
            <person name="Goeker M."/>
        </authorList>
    </citation>
    <scope>NUCLEOTIDE SEQUENCE [LARGE SCALE GENOMIC DNA]</scope>
    <source>
        <strain evidence="13 14">DSM 26022</strain>
    </source>
</reference>
<dbReference type="InterPro" id="IPR005170">
    <property type="entry name" value="Transptr-assoc_dom"/>
</dbReference>
<evidence type="ECO:0000313" key="13">
    <source>
        <dbReference type="EMBL" id="REH39103.1"/>
    </source>
</evidence>
<dbReference type="AlphaFoldDB" id="A0A3E0H6H8"/>
<dbReference type="PANTHER" id="PTHR43099">
    <property type="entry name" value="UPF0053 PROTEIN YRKA"/>
    <property type="match status" value="1"/>
</dbReference>
<evidence type="ECO:0000256" key="5">
    <source>
        <dbReference type="ARBA" id="ARBA00022989"/>
    </source>
</evidence>
<dbReference type="Gene3D" id="3.10.580.10">
    <property type="entry name" value="CBS-domain"/>
    <property type="match status" value="1"/>
</dbReference>
<dbReference type="Gene3D" id="3.30.465.10">
    <property type="match status" value="1"/>
</dbReference>
<feature type="domain" description="CNNM transmembrane" evidence="12">
    <location>
        <begin position="12"/>
        <end position="213"/>
    </location>
</feature>
<feature type="domain" description="CBS" evidence="11">
    <location>
        <begin position="232"/>
        <end position="293"/>
    </location>
</feature>
<keyword evidence="3 9" id="KW-0812">Transmembrane</keyword>
<comment type="subcellular location">
    <subcellularLocation>
        <location evidence="1">Cell membrane</location>
        <topology evidence="1">Multi-pass membrane protein</topology>
    </subcellularLocation>
</comment>
<dbReference type="Pfam" id="PF00571">
    <property type="entry name" value="CBS"/>
    <property type="match status" value="1"/>
</dbReference>
<evidence type="ECO:0000259" key="11">
    <source>
        <dbReference type="PROSITE" id="PS51371"/>
    </source>
</evidence>
<keyword evidence="4" id="KW-0677">Repeat</keyword>
<accession>A0A3E0H6H8</accession>
<name>A0A3E0H6H8_9GAMM</name>
<keyword evidence="6 8" id="KW-0129">CBS domain</keyword>
<dbReference type="Pfam" id="PF03471">
    <property type="entry name" value="CorC_HlyC"/>
    <property type="match status" value="1"/>
</dbReference>
<dbReference type="PANTHER" id="PTHR43099:SF5">
    <property type="entry name" value="HLYC_CORC FAMILY TRANSPORTER"/>
    <property type="match status" value="1"/>
</dbReference>
<dbReference type="GO" id="GO:0005886">
    <property type="term" value="C:plasma membrane"/>
    <property type="evidence" value="ECO:0007669"/>
    <property type="project" value="UniProtKB-SubCell"/>
</dbReference>
<dbReference type="SUPFAM" id="SSF56176">
    <property type="entry name" value="FAD-binding/transporter-associated domain-like"/>
    <property type="match status" value="1"/>
</dbReference>
<organism evidence="13 14">
    <name type="scientific">Paraperlucidibaca baekdonensis</name>
    <dbReference type="NCBI Taxonomy" id="748120"/>
    <lineage>
        <taxon>Bacteria</taxon>
        <taxon>Pseudomonadati</taxon>
        <taxon>Pseudomonadota</taxon>
        <taxon>Gammaproteobacteria</taxon>
        <taxon>Moraxellales</taxon>
        <taxon>Moraxellaceae</taxon>
        <taxon>Paraperlucidibaca</taxon>
    </lineage>
</organism>
<evidence type="ECO:0000259" key="12">
    <source>
        <dbReference type="PROSITE" id="PS51846"/>
    </source>
</evidence>
<evidence type="ECO:0000256" key="3">
    <source>
        <dbReference type="ARBA" id="ARBA00022692"/>
    </source>
</evidence>
<dbReference type="PROSITE" id="PS51371">
    <property type="entry name" value="CBS"/>
    <property type="match status" value="2"/>
</dbReference>
<dbReference type="Proteomes" id="UP000256774">
    <property type="component" value="Unassembled WGS sequence"/>
</dbReference>
<dbReference type="InterPro" id="IPR016169">
    <property type="entry name" value="FAD-bd_PCMH_sub2"/>
</dbReference>
<feature type="transmembrane region" description="Helical" evidence="10">
    <location>
        <begin position="110"/>
        <end position="136"/>
    </location>
</feature>
<evidence type="ECO:0000256" key="4">
    <source>
        <dbReference type="ARBA" id="ARBA00022737"/>
    </source>
</evidence>
<feature type="domain" description="CBS" evidence="11">
    <location>
        <begin position="296"/>
        <end position="352"/>
    </location>
</feature>
<gene>
    <name evidence="13" type="ORF">DFR26_1283</name>
</gene>
<keyword evidence="7 9" id="KW-0472">Membrane</keyword>
<protein>
    <submittedName>
        <fullName evidence="13">Putative hemolysin</fullName>
    </submittedName>
</protein>
<evidence type="ECO:0000256" key="6">
    <source>
        <dbReference type="ARBA" id="ARBA00023122"/>
    </source>
</evidence>
<evidence type="ECO:0000256" key="7">
    <source>
        <dbReference type="ARBA" id="ARBA00023136"/>
    </source>
</evidence>
<feature type="transmembrane region" description="Helical" evidence="10">
    <location>
        <begin position="20"/>
        <end position="41"/>
    </location>
</feature>
<dbReference type="GO" id="GO:0050660">
    <property type="term" value="F:flavin adenine dinucleotide binding"/>
    <property type="evidence" value="ECO:0007669"/>
    <property type="project" value="InterPro"/>
</dbReference>
<dbReference type="InterPro" id="IPR000644">
    <property type="entry name" value="CBS_dom"/>
</dbReference>
<sequence length="445" mass="49018">MMPARRIHATGHYPPPSMDILLILLLITFNGVFALSEISIVSSRRIRLQHMADAGDKGAKAALKLAEQPTFFLSTVQIGITLIGVMSGAFGEGAISDRLRPIFEGIPVLAAYASPLATACMVISITYFSLIIGELVPKRLAMQSPERIARVIGPFMRGVLFITHPAVRFLSWSTELVLDLLRVKRVDDPPVTEEEIKVLMAEGAQAGIFDHSERELVANVFRMDDWNLGLIMTPRPDITWLDLADSIDEQKALIAQTPYSHLPVCRDGRGNFVGVMSLPLLFQHQLQGGGWDIELLAKPGLFAPVGMTPMALLELLRTRRQHMALVVDEYGDIQGLVTLTDLLEAMVGELPSEASSRDPDVVTRDDGSWLLDGALSIERFRDLFPLEAEELEASRDFQTLAGLVLFEVGGIPQTGDVLTWQGLRMEVVDMDGMRIDKLLVSRPSA</sequence>
<dbReference type="PROSITE" id="PS51846">
    <property type="entry name" value="CNNM"/>
    <property type="match status" value="1"/>
</dbReference>
<comment type="caution">
    <text evidence="13">The sequence shown here is derived from an EMBL/GenBank/DDBJ whole genome shotgun (WGS) entry which is preliminary data.</text>
</comment>
<dbReference type="EMBL" id="QUNR01000002">
    <property type="protein sequence ID" value="REH39103.1"/>
    <property type="molecule type" value="Genomic_DNA"/>
</dbReference>
<evidence type="ECO:0000256" key="9">
    <source>
        <dbReference type="PROSITE-ProRule" id="PRU01193"/>
    </source>
</evidence>
<dbReference type="InterPro" id="IPR044751">
    <property type="entry name" value="Ion_transp-like_CBS"/>
</dbReference>
<evidence type="ECO:0000256" key="8">
    <source>
        <dbReference type="PROSITE-ProRule" id="PRU00703"/>
    </source>
</evidence>
<keyword evidence="2" id="KW-1003">Cell membrane</keyword>
<dbReference type="Pfam" id="PF01595">
    <property type="entry name" value="CNNM"/>
    <property type="match status" value="1"/>
</dbReference>
<dbReference type="CDD" id="cd04590">
    <property type="entry name" value="CBS_pair_CorC_HlyC_assoc"/>
    <property type="match status" value="1"/>
</dbReference>
<dbReference type="SMART" id="SM01091">
    <property type="entry name" value="CorC_HlyC"/>
    <property type="match status" value="1"/>
</dbReference>
<dbReference type="InterPro" id="IPR046342">
    <property type="entry name" value="CBS_dom_sf"/>
</dbReference>
<keyword evidence="14" id="KW-1185">Reference proteome</keyword>
<dbReference type="InterPro" id="IPR036318">
    <property type="entry name" value="FAD-bd_PCMH-like_sf"/>
</dbReference>
<evidence type="ECO:0000256" key="10">
    <source>
        <dbReference type="SAM" id="Phobius"/>
    </source>
</evidence>
<keyword evidence="5 9" id="KW-1133">Transmembrane helix</keyword>
<proteinExistence type="predicted"/>
<evidence type="ECO:0000256" key="1">
    <source>
        <dbReference type="ARBA" id="ARBA00004651"/>
    </source>
</evidence>
<evidence type="ECO:0000313" key="14">
    <source>
        <dbReference type="Proteomes" id="UP000256774"/>
    </source>
</evidence>
<dbReference type="InterPro" id="IPR051676">
    <property type="entry name" value="UPF0053_domain"/>
</dbReference>
<evidence type="ECO:0000256" key="2">
    <source>
        <dbReference type="ARBA" id="ARBA00022475"/>
    </source>
</evidence>